<reference evidence="1 2" key="1">
    <citation type="journal article" date="2021" name="Appl. Environ. Microbiol.">
        <title>Genetic linkage and physical mapping for an oyster mushroom Pleurotus cornucopiae and QTL analysis for the trait cap color.</title>
        <authorList>
            <person name="Zhang Y."/>
            <person name="Gao W."/>
            <person name="Sonnenberg A."/>
            <person name="Chen Q."/>
            <person name="Zhang J."/>
            <person name="Huang C."/>
        </authorList>
    </citation>
    <scope>NUCLEOTIDE SEQUENCE [LARGE SCALE GENOMIC DNA]</scope>
    <source>
        <strain evidence="1">CCMSSC00406</strain>
    </source>
</reference>
<keyword evidence="2" id="KW-1185">Reference proteome</keyword>
<dbReference type="EMBL" id="WQMT02000002">
    <property type="protein sequence ID" value="KAG9226106.1"/>
    <property type="molecule type" value="Genomic_DNA"/>
</dbReference>
<organism evidence="1 2">
    <name type="scientific">Pleurotus cornucopiae</name>
    <name type="common">Cornucopia mushroom</name>
    <dbReference type="NCBI Taxonomy" id="5321"/>
    <lineage>
        <taxon>Eukaryota</taxon>
        <taxon>Fungi</taxon>
        <taxon>Dikarya</taxon>
        <taxon>Basidiomycota</taxon>
        <taxon>Agaricomycotina</taxon>
        <taxon>Agaricomycetes</taxon>
        <taxon>Agaricomycetidae</taxon>
        <taxon>Agaricales</taxon>
        <taxon>Pleurotineae</taxon>
        <taxon>Pleurotaceae</taxon>
        <taxon>Pleurotus</taxon>
    </lineage>
</organism>
<protein>
    <submittedName>
        <fullName evidence="1">Uncharacterized protein</fullName>
    </submittedName>
</protein>
<evidence type="ECO:0000313" key="1">
    <source>
        <dbReference type="EMBL" id="KAG9226106.1"/>
    </source>
</evidence>
<evidence type="ECO:0000313" key="2">
    <source>
        <dbReference type="Proteomes" id="UP000824881"/>
    </source>
</evidence>
<dbReference type="Proteomes" id="UP000824881">
    <property type="component" value="Unassembled WGS sequence"/>
</dbReference>
<sequence>MITSEKPSEAQTQPHPPQAPPPAYGESSGASPAQAHNPYFQQQPQPHILYPPPGSPYQEGPPSSPPQVYPPQQAQQPWSPNMQDPMARDVQIGQNYQAALFARCAQGRHERTTKYGACGIIAAILLFPIGLLCLFLDTEDRCAVCGTVL</sequence>
<gene>
    <name evidence="1" type="ORF">CCMSSC00406_0005017</name>
</gene>
<accession>A0ACB7J7R3</accession>
<comment type="caution">
    <text evidence="1">The sequence shown here is derived from an EMBL/GenBank/DDBJ whole genome shotgun (WGS) entry which is preliminary data.</text>
</comment>
<name>A0ACB7J7R3_PLECO</name>
<proteinExistence type="predicted"/>